<dbReference type="InterPro" id="IPR004493">
    <property type="entry name" value="Leu-tRNA-synth_Ia_arc/euk"/>
</dbReference>
<feature type="domain" description="Aminoacyl-tRNA synthetase class Ia" evidence="11">
    <location>
        <begin position="50"/>
        <end position="116"/>
    </location>
</feature>
<evidence type="ECO:0000259" key="12">
    <source>
        <dbReference type="Pfam" id="PF08264"/>
    </source>
</evidence>
<comment type="catalytic activity">
    <reaction evidence="9">
        <text>tRNA(Leu) + L-leucine + ATP = L-leucyl-tRNA(Leu) + AMP + diphosphate</text>
        <dbReference type="Rhea" id="RHEA:11688"/>
        <dbReference type="Rhea" id="RHEA-COMP:9613"/>
        <dbReference type="Rhea" id="RHEA-COMP:9622"/>
        <dbReference type="ChEBI" id="CHEBI:30616"/>
        <dbReference type="ChEBI" id="CHEBI:33019"/>
        <dbReference type="ChEBI" id="CHEBI:57427"/>
        <dbReference type="ChEBI" id="CHEBI:78442"/>
        <dbReference type="ChEBI" id="CHEBI:78494"/>
        <dbReference type="ChEBI" id="CHEBI:456215"/>
        <dbReference type="EC" id="6.1.1.4"/>
    </reaction>
</comment>
<dbReference type="HOGENOM" id="CLU_004174_1_1_1"/>
<dbReference type="Pfam" id="PF00133">
    <property type="entry name" value="tRNA-synt_1"/>
    <property type="match status" value="2"/>
</dbReference>
<evidence type="ECO:0000256" key="9">
    <source>
        <dbReference type="ARBA" id="ARBA00047469"/>
    </source>
</evidence>
<keyword evidence="4" id="KW-0547">Nucleotide-binding</keyword>
<feature type="domain" description="Leucine--tRNA ligase RagD-binding" evidence="13">
    <location>
        <begin position="956"/>
        <end position="1011"/>
    </location>
</feature>
<dbReference type="AlphaFoldDB" id="M3IR76"/>
<evidence type="ECO:0000256" key="8">
    <source>
        <dbReference type="ARBA" id="ARBA00030520"/>
    </source>
</evidence>
<evidence type="ECO:0000256" key="5">
    <source>
        <dbReference type="ARBA" id="ARBA00022840"/>
    </source>
</evidence>
<dbReference type="Proteomes" id="UP000011777">
    <property type="component" value="Unassembled WGS sequence"/>
</dbReference>
<keyword evidence="7 14" id="KW-0030">Aminoacyl-tRNA synthetase</keyword>
<evidence type="ECO:0000313" key="15">
    <source>
        <dbReference type="Proteomes" id="UP000011777"/>
    </source>
</evidence>
<dbReference type="SUPFAM" id="SSF52374">
    <property type="entry name" value="Nucleotidylyl transferase"/>
    <property type="match status" value="1"/>
</dbReference>
<dbReference type="FunFam" id="3.90.740.10:FF:000001">
    <property type="entry name" value="Leucine--tRNA ligase, cytoplasmic"/>
    <property type="match status" value="1"/>
</dbReference>
<organism evidence="14 15">
    <name type="scientific">Candida maltosa (strain Xu316)</name>
    <name type="common">Yeast</name>
    <dbReference type="NCBI Taxonomy" id="1245528"/>
    <lineage>
        <taxon>Eukaryota</taxon>
        <taxon>Fungi</taxon>
        <taxon>Dikarya</taxon>
        <taxon>Ascomycota</taxon>
        <taxon>Saccharomycotina</taxon>
        <taxon>Pichiomycetes</taxon>
        <taxon>Debaryomycetaceae</taxon>
        <taxon>Candida/Lodderomyces clade</taxon>
        <taxon>Candida</taxon>
    </lineage>
</organism>
<comment type="caution">
    <text evidence="14">The sequence shown here is derived from an EMBL/GenBank/DDBJ whole genome shotgun (WGS) entry which is preliminary data.</text>
</comment>
<keyword evidence="3" id="KW-0436">Ligase</keyword>
<dbReference type="PANTHER" id="PTHR45794">
    <property type="entry name" value="LEUCYL-TRNA SYNTHETASE"/>
    <property type="match status" value="1"/>
</dbReference>
<dbReference type="InterPro" id="IPR014729">
    <property type="entry name" value="Rossmann-like_a/b/a_fold"/>
</dbReference>
<protein>
    <recommendedName>
        <fullName evidence="2">leucine--tRNA ligase</fullName>
        <ecNumber evidence="2">6.1.1.4</ecNumber>
    </recommendedName>
    <alternativeName>
        <fullName evidence="8">Leucyl-tRNA synthetase</fullName>
    </alternativeName>
</protein>
<keyword evidence="6" id="KW-0648">Protein biosynthesis</keyword>
<dbReference type="Gene3D" id="3.40.50.620">
    <property type="entry name" value="HUPs"/>
    <property type="match status" value="1"/>
</dbReference>
<accession>M3IR76</accession>
<evidence type="ECO:0000259" key="11">
    <source>
        <dbReference type="Pfam" id="PF00133"/>
    </source>
</evidence>
<evidence type="ECO:0000256" key="6">
    <source>
        <dbReference type="ARBA" id="ARBA00022917"/>
    </source>
</evidence>
<dbReference type="GO" id="GO:0006429">
    <property type="term" value="P:leucyl-tRNA aminoacylation"/>
    <property type="evidence" value="ECO:0007669"/>
    <property type="project" value="InterPro"/>
</dbReference>
<dbReference type="PANTHER" id="PTHR45794:SF1">
    <property type="entry name" value="LEUCINE--TRNA LIGASE, CYTOPLASMIC"/>
    <property type="match status" value="1"/>
</dbReference>
<keyword evidence="5" id="KW-0067">ATP-binding</keyword>
<feature type="region of interest" description="Disordered" evidence="10">
    <location>
        <begin position="131"/>
        <end position="150"/>
    </location>
</feature>
<dbReference type="SUPFAM" id="SSF50677">
    <property type="entry name" value="ValRS/IleRS/LeuRS editing domain"/>
    <property type="match status" value="1"/>
</dbReference>
<dbReference type="GO" id="GO:0005524">
    <property type="term" value="F:ATP binding"/>
    <property type="evidence" value="ECO:0007669"/>
    <property type="project" value="UniProtKB-KW"/>
</dbReference>
<dbReference type="Gene3D" id="3.90.740.10">
    <property type="entry name" value="Valyl/Leucyl/Isoleucyl-tRNA synthetase, editing domain"/>
    <property type="match status" value="1"/>
</dbReference>
<dbReference type="CDD" id="cd07959">
    <property type="entry name" value="Anticodon_Ia_Leu_AEc"/>
    <property type="match status" value="1"/>
</dbReference>
<sequence>MSGPVTFEKTFRRDALIEIEKKYQKIWAEEKVFEVDAPTFEECPIEDVEKVQEQIPKYFATMAYPYMNGVLHAGHAFTLSKVEFATGFQRMDGKRALFPLGFHCTGMPIKAAADKIKREIELFGSDFSKAPAEDEEVEEAKPKEQAKREDITKFTSKKSKAAAKTGRAKYQFEIMMQLGIPREEVAKFADTDYWLEFFPPLCQKDVTAFGARVDWRRSMVTTDANPYYDAFVRWQINRLREVNKIKFGERYTIFSEKDGQACLDHDRQSGEGVGPQEYVGIKIKVTEFASDAQEVFKAEGFNFEDKKIYLVAATLRPETMYGQTCCFVSPKIDYGVFDAGNGEYFITTERAFKNMSFQKLTPQRGYYKPVATINGKALIGSAIDAPYAVLKNLRVLPMDTVLATKGTGVVTCVPSDSPDDYVTTRDLDNKPEYYGIDKSWVKTEIVPIVQTEKYGDKCAEFLVNELKIQSPKDAVQLAKAKELAYKEGYYNGTMVIGKYKGEKVEDAKPKVKQDMINEGFAFVYNEPESQVISRSGDDCCVSLEDQWYIDYGEEVWLGEALECLKDMETFSKETRNGFEGVFAWMKNWAVTRKFGLGTKLPWDHEYLVESLSDSTIYMAYYTIDRFLHSDYYGRKPGKFDIKPDQMTDEVFDFIFGRRDDIKTDIPIEQLKEMRREFEYFYPLDVRVSGKDLIPNHLTFFIYTHVALFPKKYWPRGVRANGHLLLNNAKMSKSTGNFMTLEQIVEKFGADASRIAMADAGDSVEDANFDEANANAAILRLTTLKDWCEDEVKNQAQLRTGEYDSFFDAAFENEMNDLIEKTYEQYKLSNYKQALKYGLFDFQIARDVYREAVNTTGVGMHKDLVLKYIEAQALMLAPVAPHFAEYLYREVLGKDGSVQTSRFPRASKPVSKAVIDASEYVRSVTRSIREAEGLAVKKKKGKADVDGEKPVKVSVYVSKTFPAWQDSYIDLVRELFESQKLDDTNEIRKRVGKDMKRGMPYIQAIKFRLNTEDPETVFNRKLTYDEVDTLKKVVEIVRAAPYALKVAELQIVAFNNGESVGTDIVTGEENIEIPSKGKAIESAVPGQPAIIIKNIE</sequence>
<dbReference type="NCBIfam" id="TIGR00395">
    <property type="entry name" value="leuS_arch"/>
    <property type="match status" value="1"/>
</dbReference>
<evidence type="ECO:0000259" key="13">
    <source>
        <dbReference type="Pfam" id="PF24810"/>
    </source>
</evidence>
<evidence type="ECO:0000256" key="10">
    <source>
        <dbReference type="SAM" id="MobiDB-lite"/>
    </source>
</evidence>
<name>M3IR76_CANMX</name>
<evidence type="ECO:0000256" key="2">
    <source>
        <dbReference type="ARBA" id="ARBA00013164"/>
    </source>
</evidence>
<dbReference type="Pfam" id="PF08264">
    <property type="entry name" value="Anticodon_1"/>
    <property type="match status" value="1"/>
</dbReference>
<dbReference type="GO" id="GO:0002161">
    <property type="term" value="F:aminoacyl-tRNA deacylase activity"/>
    <property type="evidence" value="ECO:0007669"/>
    <property type="project" value="InterPro"/>
</dbReference>
<evidence type="ECO:0000256" key="1">
    <source>
        <dbReference type="ARBA" id="ARBA00005594"/>
    </source>
</evidence>
<dbReference type="eggNOG" id="KOG0437">
    <property type="taxonomic scope" value="Eukaryota"/>
</dbReference>
<dbReference type="SUPFAM" id="SSF47323">
    <property type="entry name" value="Anticodon-binding domain of a subclass of class I aminoacyl-tRNA synthetases"/>
    <property type="match status" value="1"/>
</dbReference>
<dbReference type="EMBL" id="AOGT01000862">
    <property type="protein sequence ID" value="EMG49026.1"/>
    <property type="molecule type" value="Genomic_DNA"/>
</dbReference>
<keyword evidence="15" id="KW-1185">Reference proteome</keyword>
<dbReference type="OMA" id="KFIEWQF"/>
<dbReference type="InterPro" id="IPR055416">
    <property type="entry name" value="RBD_LARS1"/>
</dbReference>
<dbReference type="InterPro" id="IPR002300">
    <property type="entry name" value="aa-tRNA-synth_Ia"/>
</dbReference>
<dbReference type="InterPro" id="IPR013155">
    <property type="entry name" value="M/V/L/I-tRNA-synth_anticd-bd"/>
</dbReference>
<feature type="domain" description="Aminoacyl-tRNA synthetase class Ia" evidence="11">
    <location>
        <begin position="201"/>
        <end position="768"/>
    </location>
</feature>
<dbReference type="EC" id="6.1.1.4" evidence="2"/>
<evidence type="ECO:0000256" key="3">
    <source>
        <dbReference type="ARBA" id="ARBA00022598"/>
    </source>
</evidence>
<feature type="compositionally biased region" description="Basic and acidic residues" evidence="10">
    <location>
        <begin position="139"/>
        <end position="150"/>
    </location>
</feature>
<dbReference type="InterPro" id="IPR009008">
    <property type="entry name" value="Val/Leu/Ile-tRNA-synth_edit"/>
</dbReference>
<evidence type="ECO:0000256" key="7">
    <source>
        <dbReference type="ARBA" id="ARBA00023146"/>
    </source>
</evidence>
<evidence type="ECO:0000256" key="4">
    <source>
        <dbReference type="ARBA" id="ARBA00022741"/>
    </source>
</evidence>
<proteinExistence type="inferred from homology"/>
<dbReference type="Gene3D" id="1.10.730.10">
    <property type="entry name" value="Isoleucyl-tRNA Synthetase, Domain 1"/>
    <property type="match status" value="1"/>
</dbReference>
<evidence type="ECO:0000313" key="14">
    <source>
        <dbReference type="EMBL" id="EMG49026.1"/>
    </source>
</evidence>
<reference evidence="14 15" key="1">
    <citation type="submission" date="2013-02" db="EMBL/GenBank/DDBJ databases">
        <title>Genome sequence of Candida maltosa Xu316, a potential industrial strain for xylitol and ethanol production.</title>
        <authorList>
            <person name="Yu J."/>
            <person name="Wang Q."/>
            <person name="Geng X."/>
            <person name="Bao W."/>
            <person name="He P."/>
            <person name="Cai J."/>
        </authorList>
    </citation>
    <scope>NUCLEOTIDE SEQUENCE [LARGE SCALE GENOMIC DNA]</scope>
    <source>
        <strain evidence="15">Xu316</strain>
    </source>
</reference>
<feature type="domain" description="Methionyl/Valyl/Leucyl/Isoleucyl-tRNA synthetase anticodon-binding" evidence="12">
    <location>
        <begin position="808"/>
        <end position="938"/>
    </location>
</feature>
<comment type="similarity">
    <text evidence="1">Belongs to the class-I aminoacyl-tRNA synthetase family.</text>
</comment>
<dbReference type="InterPro" id="IPR009080">
    <property type="entry name" value="tRNAsynth_Ia_anticodon-bd"/>
</dbReference>
<dbReference type="Pfam" id="PF24810">
    <property type="entry name" value="RBD_LARS1"/>
    <property type="match status" value="1"/>
</dbReference>
<dbReference type="STRING" id="1245528.M3IR76"/>
<gene>
    <name evidence="14" type="ORF">G210_0306</name>
</gene>
<dbReference type="OrthoDB" id="10249672at2759"/>
<dbReference type="GO" id="GO:0004823">
    <property type="term" value="F:leucine-tRNA ligase activity"/>
    <property type="evidence" value="ECO:0007669"/>
    <property type="project" value="UniProtKB-EC"/>
</dbReference>